<dbReference type="FunFam" id="3.40.50.300:FF:000542">
    <property type="entry name" value="Peptide chain release factor 3"/>
    <property type="match status" value="1"/>
</dbReference>
<feature type="domain" description="Tr-type G" evidence="9">
    <location>
        <begin position="10"/>
        <end position="270"/>
    </location>
</feature>
<evidence type="ECO:0000256" key="4">
    <source>
        <dbReference type="ARBA" id="ARBA00022741"/>
    </source>
</evidence>
<evidence type="ECO:0000256" key="7">
    <source>
        <dbReference type="HAMAP-Rule" id="MF_00072"/>
    </source>
</evidence>
<comment type="function">
    <text evidence="7">Increases the formation of ribosomal termination complexes and stimulates activities of RF-1 and RF-2. It binds guanine nucleotides and has strong preference for UGA stop codons. It may interact directly with the ribosome. The stimulation of RF-1 and RF-2 is significantly reduced by GTP and GDP, but not by GMP.</text>
</comment>
<keyword evidence="3 7" id="KW-0963">Cytoplasm</keyword>
<evidence type="ECO:0000256" key="5">
    <source>
        <dbReference type="ARBA" id="ARBA00022917"/>
    </source>
</evidence>
<dbReference type="Gene3D" id="3.30.70.3280">
    <property type="entry name" value="Peptide chain release factor 3, domain III"/>
    <property type="match status" value="1"/>
</dbReference>
<proteinExistence type="inferred from homology"/>
<dbReference type="GO" id="GO:0005829">
    <property type="term" value="C:cytosol"/>
    <property type="evidence" value="ECO:0007669"/>
    <property type="project" value="TreeGrafter"/>
</dbReference>
<dbReference type="Pfam" id="PF00009">
    <property type="entry name" value="GTP_EFTU"/>
    <property type="match status" value="1"/>
</dbReference>
<dbReference type="NCBIfam" id="TIGR00231">
    <property type="entry name" value="small_GTP"/>
    <property type="match status" value="1"/>
</dbReference>
<dbReference type="EMBL" id="PXYV01000039">
    <property type="protein sequence ID" value="PSR21226.1"/>
    <property type="molecule type" value="Genomic_DNA"/>
</dbReference>
<dbReference type="SUPFAM" id="SSF52540">
    <property type="entry name" value="P-loop containing nucleoside triphosphate hydrolases"/>
    <property type="match status" value="1"/>
</dbReference>
<evidence type="ECO:0000256" key="1">
    <source>
        <dbReference type="ARBA" id="ARBA00004496"/>
    </source>
</evidence>
<sequence length="524" mass="59621">MPQAPSTEIRRRRTFAIISHPDAGKTTLTEKLLLFGGAIREAGAVKARRAQQHARSDWMDIERTRGISVTSTVLQFTYRDYRVNLLDTPGHEDFSEDTYRTLLAADSVVMVLDAAKGVEEQTIKLYQVARRRQIPVFTFVNKLDRESRDPWDILEEIERILGISTYAMNWPVGMGSDFRGLYDRPTGLFEQFDRAHREFSRVPLDQIRLDAHHQARLAEDLELLDGAGEAFDQSQVSQGGLTPVYFGSAMANFGVQTFLDGFLDLAPPPKGRESSQGMIEPNADFFSAFVFKIQANMNPAHRDRVAFLRICSGQFSRNMTVTHVASARTVRLAQPQQFMAQDRSIVDQAYPGDVIGIHDNGLLIIGDTLSESPEVQFVGFPRFSPEHFAEVELKYTLKHKQYQRGLDELVQEGVLQRFRTDAYGPQVFLGVVGPLQFDVLVYRLMHEYGVEVTLRSMPYTMARWVLRGPSSFEFGRFDRVRMVLDDEGQRVLLLEDQRTLDRILEKYAGLKVAESSPMHQVERS</sequence>
<dbReference type="GO" id="GO:0016150">
    <property type="term" value="F:translation release factor activity, codon nonspecific"/>
    <property type="evidence" value="ECO:0007669"/>
    <property type="project" value="TreeGrafter"/>
</dbReference>
<dbReference type="GO" id="GO:0005525">
    <property type="term" value="F:GTP binding"/>
    <property type="evidence" value="ECO:0007669"/>
    <property type="project" value="UniProtKB-UniRule"/>
</dbReference>
<evidence type="ECO:0000256" key="2">
    <source>
        <dbReference type="ARBA" id="ARBA00009978"/>
    </source>
</evidence>
<dbReference type="SUPFAM" id="SSF54980">
    <property type="entry name" value="EF-G C-terminal domain-like"/>
    <property type="match status" value="1"/>
</dbReference>
<dbReference type="InterPro" id="IPR035647">
    <property type="entry name" value="EFG_III/V"/>
</dbReference>
<accession>A0A2T2WG64</accession>
<evidence type="ECO:0000259" key="9">
    <source>
        <dbReference type="PROSITE" id="PS51722"/>
    </source>
</evidence>
<dbReference type="PANTHER" id="PTHR43556">
    <property type="entry name" value="PEPTIDE CHAIN RELEASE FACTOR RF3"/>
    <property type="match status" value="1"/>
</dbReference>
<comment type="similarity">
    <text evidence="2 7">Belongs to the TRAFAC class translation factor GTPase superfamily. Classic translation factor GTPase family. PrfC subfamily.</text>
</comment>
<dbReference type="InterPro" id="IPR009000">
    <property type="entry name" value="Transl_B-barrel_sf"/>
</dbReference>
<dbReference type="Gene3D" id="3.40.50.300">
    <property type="entry name" value="P-loop containing nucleotide triphosphate hydrolases"/>
    <property type="match status" value="1"/>
</dbReference>
<dbReference type="InterPro" id="IPR000795">
    <property type="entry name" value="T_Tr_GTP-bd_dom"/>
</dbReference>
<dbReference type="HAMAP" id="MF_00072">
    <property type="entry name" value="Rel_fac_3"/>
    <property type="match status" value="1"/>
</dbReference>
<dbReference type="InterPro" id="IPR038467">
    <property type="entry name" value="RF3_dom_3_sf"/>
</dbReference>
<dbReference type="InterPro" id="IPR031157">
    <property type="entry name" value="G_TR_CS"/>
</dbReference>
<protein>
    <recommendedName>
        <fullName evidence="7 8">Peptide chain release factor 3</fullName>
        <shortName evidence="7">RF-3</shortName>
    </recommendedName>
</protein>
<evidence type="ECO:0000256" key="8">
    <source>
        <dbReference type="NCBIfam" id="TIGR00503"/>
    </source>
</evidence>
<comment type="caution">
    <text evidence="10">The sequence shown here is derived from an EMBL/GenBank/DDBJ whole genome shotgun (WGS) entry which is preliminary data.</text>
</comment>
<keyword evidence="6 7" id="KW-0342">GTP-binding</keyword>
<dbReference type="InterPro" id="IPR004548">
    <property type="entry name" value="PrfC"/>
</dbReference>
<feature type="binding site" evidence="7">
    <location>
        <begin position="141"/>
        <end position="144"/>
    </location>
    <ligand>
        <name>GTP</name>
        <dbReference type="ChEBI" id="CHEBI:37565"/>
    </ligand>
</feature>
<dbReference type="GO" id="GO:0003924">
    <property type="term" value="F:GTPase activity"/>
    <property type="evidence" value="ECO:0007669"/>
    <property type="project" value="InterPro"/>
</dbReference>
<dbReference type="PANTHER" id="PTHR43556:SF2">
    <property type="entry name" value="PEPTIDE CHAIN RELEASE FACTOR RF3"/>
    <property type="match status" value="1"/>
</dbReference>
<gene>
    <name evidence="7" type="primary">prfC</name>
    <name evidence="10" type="ORF">C7B45_11835</name>
</gene>
<evidence type="ECO:0000256" key="6">
    <source>
        <dbReference type="ARBA" id="ARBA00023134"/>
    </source>
</evidence>
<dbReference type="InterPro" id="IPR027417">
    <property type="entry name" value="P-loop_NTPase"/>
</dbReference>
<dbReference type="PROSITE" id="PS00301">
    <property type="entry name" value="G_TR_1"/>
    <property type="match status" value="1"/>
</dbReference>
<dbReference type="CDD" id="cd04169">
    <property type="entry name" value="RF3"/>
    <property type="match status" value="1"/>
</dbReference>
<dbReference type="PRINTS" id="PR01037">
    <property type="entry name" value="TCRTETOQM"/>
</dbReference>
<keyword evidence="4 7" id="KW-0547">Nucleotide-binding</keyword>
<feature type="binding site" evidence="7">
    <location>
        <begin position="19"/>
        <end position="26"/>
    </location>
    <ligand>
        <name>GTP</name>
        <dbReference type="ChEBI" id="CHEBI:37565"/>
    </ligand>
</feature>
<keyword evidence="5 7" id="KW-0648">Protein biosynthesis</keyword>
<dbReference type="Proteomes" id="UP000241848">
    <property type="component" value="Unassembled WGS sequence"/>
</dbReference>
<dbReference type="Pfam" id="PF16658">
    <property type="entry name" value="RF3_C"/>
    <property type="match status" value="1"/>
</dbReference>
<evidence type="ECO:0000256" key="3">
    <source>
        <dbReference type="ARBA" id="ARBA00022490"/>
    </source>
</evidence>
<dbReference type="SUPFAM" id="SSF50447">
    <property type="entry name" value="Translation proteins"/>
    <property type="match status" value="1"/>
</dbReference>
<dbReference type="AlphaFoldDB" id="A0A2T2WG64"/>
<evidence type="ECO:0000313" key="11">
    <source>
        <dbReference type="Proteomes" id="UP000241848"/>
    </source>
</evidence>
<dbReference type="GO" id="GO:0006449">
    <property type="term" value="P:regulation of translational termination"/>
    <property type="evidence" value="ECO:0007669"/>
    <property type="project" value="UniProtKB-UniRule"/>
</dbReference>
<feature type="binding site" evidence="7">
    <location>
        <begin position="87"/>
        <end position="91"/>
    </location>
    <ligand>
        <name>GTP</name>
        <dbReference type="ChEBI" id="CHEBI:37565"/>
    </ligand>
</feature>
<reference evidence="10 11" key="1">
    <citation type="journal article" date="2014" name="BMC Genomics">
        <title>Comparison of environmental and isolate Sulfobacillus genomes reveals diverse carbon, sulfur, nitrogen, and hydrogen metabolisms.</title>
        <authorList>
            <person name="Justice N.B."/>
            <person name="Norman A."/>
            <person name="Brown C.T."/>
            <person name="Singh A."/>
            <person name="Thomas B.C."/>
            <person name="Banfield J.F."/>
        </authorList>
    </citation>
    <scope>NUCLEOTIDE SEQUENCE [LARGE SCALE GENOMIC DNA]</scope>
    <source>
        <strain evidence="10">AMDSBA3</strain>
    </source>
</reference>
<dbReference type="Gene3D" id="2.40.30.10">
    <property type="entry name" value="Translation factors"/>
    <property type="match status" value="1"/>
</dbReference>
<dbReference type="Pfam" id="PF22042">
    <property type="entry name" value="EF-G_D2"/>
    <property type="match status" value="1"/>
</dbReference>
<dbReference type="InterPro" id="IPR032090">
    <property type="entry name" value="RF3_C"/>
</dbReference>
<name>A0A2T2WG64_9FIRM</name>
<comment type="subcellular location">
    <subcellularLocation>
        <location evidence="1 7">Cytoplasm</location>
    </subcellularLocation>
</comment>
<organism evidence="10 11">
    <name type="scientific">Sulfobacillus acidophilus</name>
    <dbReference type="NCBI Taxonomy" id="53633"/>
    <lineage>
        <taxon>Bacteria</taxon>
        <taxon>Bacillati</taxon>
        <taxon>Bacillota</taxon>
        <taxon>Clostridia</taxon>
        <taxon>Eubacteriales</taxon>
        <taxon>Clostridiales Family XVII. Incertae Sedis</taxon>
        <taxon>Sulfobacillus</taxon>
    </lineage>
</organism>
<dbReference type="InterPro" id="IPR053905">
    <property type="entry name" value="EF-G-like_DII"/>
</dbReference>
<dbReference type="NCBIfam" id="TIGR00503">
    <property type="entry name" value="prfC"/>
    <property type="match status" value="1"/>
</dbReference>
<dbReference type="InterPro" id="IPR041732">
    <property type="entry name" value="RF3_GTP-bd"/>
</dbReference>
<dbReference type="PRINTS" id="PR00315">
    <property type="entry name" value="ELONGATNFCT"/>
</dbReference>
<evidence type="ECO:0000313" key="10">
    <source>
        <dbReference type="EMBL" id="PSR21226.1"/>
    </source>
</evidence>
<dbReference type="GO" id="GO:0016149">
    <property type="term" value="F:translation release factor activity, codon specific"/>
    <property type="evidence" value="ECO:0007669"/>
    <property type="project" value="UniProtKB-UniRule"/>
</dbReference>
<dbReference type="InterPro" id="IPR005225">
    <property type="entry name" value="Small_GTP-bd"/>
</dbReference>
<dbReference type="PROSITE" id="PS51722">
    <property type="entry name" value="G_TR_2"/>
    <property type="match status" value="1"/>
</dbReference>
<dbReference type="NCBIfam" id="NF001964">
    <property type="entry name" value="PRK00741.1"/>
    <property type="match status" value="1"/>
</dbReference>